<reference evidence="9" key="1">
    <citation type="journal article" date="2020" name="Fungal Divers.">
        <title>Resolving the Mortierellaceae phylogeny through synthesis of multi-gene phylogenetics and phylogenomics.</title>
        <authorList>
            <person name="Vandepol N."/>
            <person name="Liber J."/>
            <person name="Desiro A."/>
            <person name="Na H."/>
            <person name="Kennedy M."/>
            <person name="Barry K."/>
            <person name="Grigoriev I.V."/>
            <person name="Miller A.N."/>
            <person name="O'Donnell K."/>
            <person name="Stajich J.E."/>
            <person name="Bonito G."/>
        </authorList>
    </citation>
    <scope>NUCLEOTIDE SEQUENCE</scope>
    <source>
        <strain evidence="9">NRRL 2769</strain>
    </source>
</reference>
<evidence type="ECO:0000256" key="5">
    <source>
        <dbReference type="ARBA" id="ARBA00022792"/>
    </source>
</evidence>
<dbReference type="AlphaFoldDB" id="A0A9P6MZZ3"/>
<keyword evidence="5" id="KW-0999">Mitochondrion inner membrane</keyword>
<dbReference type="EMBL" id="JAAAID010000350">
    <property type="protein sequence ID" value="KAG0018605.1"/>
    <property type="molecule type" value="Genomic_DNA"/>
</dbReference>
<dbReference type="GO" id="GO:0006979">
    <property type="term" value="P:response to oxidative stress"/>
    <property type="evidence" value="ECO:0007669"/>
    <property type="project" value="TreeGrafter"/>
</dbReference>
<organism evidence="9 10">
    <name type="scientific">Entomortierella chlamydospora</name>
    <dbReference type="NCBI Taxonomy" id="101097"/>
    <lineage>
        <taxon>Eukaryota</taxon>
        <taxon>Fungi</taxon>
        <taxon>Fungi incertae sedis</taxon>
        <taxon>Mucoromycota</taxon>
        <taxon>Mortierellomycotina</taxon>
        <taxon>Mortierellomycetes</taxon>
        <taxon>Mortierellales</taxon>
        <taxon>Mortierellaceae</taxon>
        <taxon>Entomortierella</taxon>
    </lineage>
</organism>
<comment type="subcellular location">
    <subcellularLocation>
        <location evidence="1">Mitochondrion inner membrane</location>
        <topology evidence="1">Peripheral membrane protein</topology>
        <orientation evidence="1">Matrix side</orientation>
    </subcellularLocation>
</comment>
<proteinExistence type="inferred from homology"/>
<evidence type="ECO:0000256" key="2">
    <source>
        <dbReference type="ARBA" id="ARBA00009508"/>
    </source>
</evidence>
<accession>A0A9P6MZZ3</accession>
<protein>
    <recommendedName>
        <fullName evidence="11">Nadh-ubiquinone oxidoreductase kDa subunit</fullName>
    </recommendedName>
</protein>
<evidence type="ECO:0000256" key="3">
    <source>
        <dbReference type="ARBA" id="ARBA00022448"/>
    </source>
</evidence>
<dbReference type="Pfam" id="PF13233">
    <property type="entry name" value="Complex1_LYR_2"/>
    <property type="match status" value="1"/>
</dbReference>
<evidence type="ECO:0000313" key="10">
    <source>
        <dbReference type="Proteomes" id="UP000703661"/>
    </source>
</evidence>
<keyword evidence="3" id="KW-0813">Transport</keyword>
<evidence type="ECO:0000313" key="9">
    <source>
        <dbReference type="EMBL" id="KAG0018605.1"/>
    </source>
</evidence>
<evidence type="ECO:0000256" key="7">
    <source>
        <dbReference type="ARBA" id="ARBA00023128"/>
    </source>
</evidence>
<comment type="caution">
    <text evidence="9">The sequence shown here is derived from an EMBL/GenBank/DDBJ whole genome shotgun (WGS) entry which is preliminary data.</text>
</comment>
<keyword evidence="7" id="KW-0496">Mitochondrion</keyword>
<dbReference type="GO" id="GO:0005743">
    <property type="term" value="C:mitochondrial inner membrane"/>
    <property type="evidence" value="ECO:0007669"/>
    <property type="project" value="UniProtKB-SubCell"/>
</dbReference>
<keyword evidence="10" id="KW-1185">Reference proteome</keyword>
<comment type="similarity">
    <text evidence="2">Belongs to the complex I LYR family.</text>
</comment>
<evidence type="ECO:0000256" key="4">
    <source>
        <dbReference type="ARBA" id="ARBA00022660"/>
    </source>
</evidence>
<name>A0A9P6MZZ3_9FUNG</name>
<evidence type="ECO:0000256" key="8">
    <source>
        <dbReference type="ARBA" id="ARBA00023136"/>
    </source>
</evidence>
<evidence type="ECO:0000256" key="6">
    <source>
        <dbReference type="ARBA" id="ARBA00022982"/>
    </source>
</evidence>
<sequence>MTAHLSVMTLQSSSLASARQSVIHLYCDFQRGIDLRISAIRTKIHEEFERHRDIKDLAAIDILFLKCRQEYQETMNAWKQKTHIMHSFIKDDALPSPGDPWRVFQLAGLEQIENEQTKPEIIRYH</sequence>
<keyword evidence="8" id="KW-0472">Membrane</keyword>
<evidence type="ECO:0008006" key="11">
    <source>
        <dbReference type="Google" id="ProtNLM"/>
    </source>
</evidence>
<dbReference type="InterPro" id="IPR016488">
    <property type="entry name" value="NADH_Ub_cplx-1_asu_su-6"/>
</dbReference>
<dbReference type="PANTHER" id="PTHR12964:SF0">
    <property type="entry name" value="NADH DEHYDROGENASE [UBIQUINONE] 1 ALPHA SUBCOMPLEX SUBUNIT 6"/>
    <property type="match status" value="1"/>
</dbReference>
<dbReference type="Proteomes" id="UP000703661">
    <property type="component" value="Unassembled WGS sequence"/>
</dbReference>
<evidence type="ECO:0000256" key="1">
    <source>
        <dbReference type="ARBA" id="ARBA00004443"/>
    </source>
</evidence>
<dbReference type="PANTHER" id="PTHR12964">
    <property type="entry name" value="NADH-UBIQUINONE OXIDOREDUCTASE B14 SUBUNIT"/>
    <property type="match status" value="1"/>
</dbReference>
<keyword evidence="4" id="KW-0679">Respiratory chain</keyword>
<keyword evidence="6" id="KW-0249">Electron transport</keyword>
<gene>
    <name evidence="9" type="ORF">BGZ80_006987</name>
</gene>